<gene>
    <name evidence="4" type="ORF">C7S10_05120</name>
</gene>
<comment type="similarity">
    <text evidence="1">Belongs to the 'GDXG' lipolytic enzyme family.</text>
</comment>
<evidence type="ECO:0000313" key="4">
    <source>
        <dbReference type="EMBL" id="PUA82101.1"/>
    </source>
</evidence>
<dbReference type="Pfam" id="PF07859">
    <property type="entry name" value="Abhydrolase_3"/>
    <property type="match status" value="1"/>
</dbReference>
<accession>A0A2R7Z0F1</accession>
<dbReference type="InterPro" id="IPR029058">
    <property type="entry name" value="AB_hydrolase_fold"/>
</dbReference>
<sequence length="297" mass="31638">MLRLQKVAREPAVESLPIPAGRRALARQSALVGGRQPIGRVRDDVVAGVPARLYEPSGVGGVAPLLVFFHGGGFIYGDLDSHDAVCRFLAERAGVRIVSVDYRLAPEARFPAAYDECVNAYAEVLKRADEWQADPDRIGVGGDSAGGNLAAGVAIEAAQQGWPCALQLLVYPMTDAASDTRSKRLFSEGFYLTRRFRELATDTYTPDPATRTDPRVSPLLADLPPDLAPAFVVTAGFDPLRDEGEAYAERLRGAGVAVEAVRHPHLIHGFLNMVGVGSSARAAVAGIADALRAGLVR</sequence>
<dbReference type="PANTHER" id="PTHR48081:SF8">
    <property type="entry name" value="ALPHA_BETA HYDROLASE FOLD-3 DOMAIN-CONTAINING PROTEIN-RELATED"/>
    <property type="match status" value="1"/>
</dbReference>
<dbReference type="PROSITE" id="PS01173">
    <property type="entry name" value="LIPASE_GDXG_HIS"/>
    <property type="match status" value="1"/>
</dbReference>
<evidence type="ECO:0000313" key="5">
    <source>
        <dbReference type="Proteomes" id="UP000244867"/>
    </source>
</evidence>
<feature type="domain" description="Alpha/beta hydrolase fold-3" evidence="3">
    <location>
        <begin position="66"/>
        <end position="271"/>
    </location>
</feature>
<protein>
    <submittedName>
        <fullName evidence="4">Alpha/beta hydrolase</fullName>
    </submittedName>
</protein>
<dbReference type="OrthoDB" id="3181909at2"/>
<evidence type="ECO:0000256" key="2">
    <source>
        <dbReference type="ARBA" id="ARBA00022801"/>
    </source>
</evidence>
<reference evidence="4 5" key="1">
    <citation type="submission" date="2018-03" db="EMBL/GenBank/DDBJ databases">
        <authorList>
            <person name="Keele B.F."/>
        </authorList>
    </citation>
    <scope>NUCLEOTIDE SEQUENCE [LARGE SCALE GENOMIC DNA]</scope>
    <source>
        <strain evidence="4 5">IB-3</strain>
    </source>
</reference>
<evidence type="ECO:0000256" key="1">
    <source>
        <dbReference type="ARBA" id="ARBA00010515"/>
    </source>
</evidence>
<name>A0A2R7Z0F1_9ACTN</name>
<dbReference type="EMBL" id="PYXZ01000002">
    <property type="protein sequence ID" value="PUA82101.1"/>
    <property type="molecule type" value="Genomic_DNA"/>
</dbReference>
<dbReference type="Proteomes" id="UP000244867">
    <property type="component" value="Unassembled WGS sequence"/>
</dbReference>
<proteinExistence type="inferred from homology"/>
<dbReference type="InterPro" id="IPR050300">
    <property type="entry name" value="GDXG_lipolytic_enzyme"/>
</dbReference>
<dbReference type="InterPro" id="IPR002168">
    <property type="entry name" value="Lipase_GDXG_HIS_AS"/>
</dbReference>
<dbReference type="AlphaFoldDB" id="A0A2R7Z0F1"/>
<keyword evidence="5" id="KW-1185">Reference proteome</keyword>
<dbReference type="GO" id="GO:0016787">
    <property type="term" value="F:hydrolase activity"/>
    <property type="evidence" value="ECO:0007669"/>
    <property type="project" value="UniProtKB-KW"/>
</dbReference>
<dbReference type="SUPFAM" id="SSF53474">
    <property type="entry name" value="alpha/beta-Hydrolases"/>
    <property type="match status" value="1"/>
</dbReference>
<dbReference type="InterPro" id="IPR013094">
    <property type="entry name" value="AB_hydrolase_3"/>
</dbReference>
<dbReference type="Gene3D" id="3.40.50.1820">
    <property type="entry name" value="alpha/beta hydrolase"/>
    <property type="match status" value="1"/>
</dbReference>
<comment type="caution">
    <text evidence="4">The sequence shown here is derived from an EMBL/GenBank/DDBJ whole genome shotgun (WGS) entry which is preliminary data.</text>
</comment>
<organism evidence="4 5">
    <name type="scientific">Nocardioides currus</name>
    <dbReference type="NCBI Taxonomy" id="2133958"/>
    <lineage>
        <taxon>Bacteria</taxon>
        <taxon>Bacillati</taxon>
        <taxon>Actinomycetota</taxon>
        <taxon>Actinomycetes</taxon>
        <taxon>Propionibacteriales</taxon>
        <taxon>Nocardioidaceae</taxon>
        <taxon>Nocardioides</taxon>
    </lineage>
</organism>
<evidence type="ECO:0000259" key="3">
    <source>
        <dbReference type="Pfam" id="PF07859"/>
    </source>
</evidence>
<keyword evidence="2 4" id="KW-0378">Hydrolase</keyword>
<dbReference type="PANTHER" id="PTHR48081">
    <property type="entry name" value="AB HYDROLASE SUPERFAMILY PROTEIN C4A8.06C"/>
    <property type="match status" value="1"/>
</dbReference>